<dbReference type="AlphaFoldDB" id="G2YVE7"/>
<dbReference type="OrthoDB" id="10261384at2759"/>
<dbReference type="PANTHER" id="PTHR28043:SF1">
    <property type="entry name" value="INCREASED RECOMBINATION CENTERS PROTEIN 6"/>
    <property type="match status" value="1"/>
</dbReference>
<proteinExistence type="predicted"/>
<dbReference type="Proteomes" id="UP000008177">
    <property type="component" value="Unplaced contigs"/>
</dbReference>
<dbReference type="STRING" id="999810.G2YVE7"/>
<dbReference type="GO" id="GO:0016192">
    <property type="term" value="P:vesicle-mediated transport"/>
    <property type="evidence" value="ECO:0007669"/>
    <property type="project" value="InterPro"/>
</dbReference>
<gene>
    <name evidence="1" type="ORF">BofuT4_P155860.1</name>
</gene>
<dbReference type="eggNOG" id="ENOG502RTVH">
    <property type="taxonomic scope" value="Eukaryota"/>
</dbReference>
<name>G2YVE7_BOTF4</name>
<protein>
    <recommendedName>
        <fullName evidence="3">Alpha and gamma adaptin binding protein p34 protein</fullName>
    </recommendedName>
</protein>
<dbReference type="Pfam" id="PF10199">
    <property type="entry name" value="Adaptin_binding"/>
    <property type="match status" value="1"/>
</dbReference>
<dbReference type="PANTHER" id="PTHR28043">
    <property type="entry name" value="INCREASED RECOMBINATION CENTERS PROTEIN 6"/>
    <property type="match status" value="1"/>
</dbReference>
<dbReference type="InParanoid" id="G2YVE7"/>
<evidence type="ECO:0000313" key="2">
    <source>
        <dbReference type="Proteomes" id="UP000008177"/>
    </source>
</evidence>
<sequence length="311" mass="34620">MAMEISHPRRILAVSRPDSGLVNLLKGLTGSAPALTGDSIAGVTHDWSIKTNYYTASVPIWLDEIHEPEIWCKEFLAPEAREVLTVLGAFIVCFRKPVDEAELQAFKILLESVAEVVKEGCGYTWDGVCLAVAMPQSTTPYLEKGFDEWEELCQEHGFEFIDFESKGRNEYSGKVTMTMKLNVLLLTLVEPMGIERLKEALEANEWEGGDDDGEGIDLEDFEDDGDDSKSIGFGIEAAELEMEMFGMKQAIYGESSEKTNPEEEAENEDGVEQLEALMLRMQAVKDMGADLPEAERKRFAAKAVNDLMKTL</sequence>
<evidence type="ECO:0000313" key="1">
    <source>
        <dbReference type="EMBL" id="CCD55595.1"/>
    </source>
</evidence>
<dbReference type="GO" id="GO:0030674">
    <property type="term" value="F:protein-macromolecule adaptor activity"/>
    <property type="evidence" value="ECO:0007669"/>
    <property type="project" value="TreeGrafter"/>
</dbReference>
<reference evidence="2" key="1">
    <citation type="journal article" date="2011" name="PLoS Genet.">
        <title>Genomic analysis of the necrotrophic fungal pathogens Sclerotinia sclerotiorum and Botrytis cinerea.</title>
        <authorList>
            <person name="Amselem J."/>
            <person name="Cuomo C.A."/>
            <person name="van Kan J.A."/>
            <person name="Viaud M."/>
            <person name="Benito E.P."/>
            <person name="Couloux A."/>
            <person name="Coutinho P.M."/>
            <person name="de Vries R.P."/>
            <person name="Dyer P.S."/>
            <person name="Fillinger S."/>
            <person name="Fournier E."/>
            <person name="Gout L."/>
            <person name="Hahn M."/>
            <person name="Kohn L."/>
            <person name="Lapalu N."/>
            <person name="Plummer K.M."/>
            <person name="Pradier J.M."/>
            <person name="Quevillon E."/>
            <person name="Sharon A."/>
            <person name="Simon A."/>
            <person name="ten Have A."/>
            <person name="Tudzynski B."/>
            <person name="Tudzynski P."/>
            <person name="Wincker P."/>
            <person name="Andrew M."/>
            <person name="Anthouard V."/>
            <person name="Beever R.E."/>
            <person name="Beffa R."/>
            <person name="Benoit I."/>
            <person name="Bouzid O."/>
            <person name="Brault B."/>
            <person name="Chen Z."/>
            <person name="Choquer M."/>
            <person name="Collemare J."/>
            <person name="Cotton P."/>
            <person name="Danchin E.G."/>
            <person name="Da Silva C."/>
            <person name="Gautier A."/>
            <person name="Giraud C."/>
            <person name="Giraud T."/>
            <person name="Gonzalez C."/>
            <person name="Grossetete S."/>
            <person name="Guldener U."/>
            <person name="Henrissat B."/>
            <person name="Howlett B.J."/>
            <person name="Kodira C."/>
            <person name="Kretschmer M."/>
            <person name="Lappartient A."/>
            <person name="Leroch M."/>
            <person name="Levis C."/>
            <person name="Mauceli E."/>
            <person name="Neuveglise C."/>
            <person name="Oeser B."/>
            <person name="Pearson M."/>
            <person name="Poulain J."/>
            <person name="Poussereau N."/>
            <person name="Quesneville H."/>
            <person name="Rascle C."/>
            <person name="Schumacher J."/>
            <person name="Segurens B."/>
            <person name="Sexton A."/>
            <person name="Silva E."/>
            <person name="Sirven C."/>
            <person name="Soanes D.M."/>
            <person name="Talbot N.J."/>
            <person name="Templeton M."/>
            <person name="Yandava C."/>
            <person name="Yarden O."/>
            <person name="Zeng Q."/>
            <person name="Rollins J.A."/>
            <person name="Lebrun M.H."/>
            <person name="Dickman M."/>
        </authorList>
    </citation>
    <scope>NUCLEOTIDE SEQUENCE [LARGE SCALE GENOMIC DNA]</scope>
    <source>
        <strain evidence="2">T4</strain>
    </source>
</reference>
<dbReference type="Gene3D" id="3.40.50.11960">
    <property type="match status" value="1"/>
</dbReference>
<accession>G2YVE7</accession>
<dbReference type="InterPro" id="IPR034627">
    <property type="entry name" value="Irc6"/>
</dbReference>
<dbReference type="HOGENOM" id="CLU_031716_0_0_1"/>
<organism evidence="1 2">
    <name type="scientific">Botryotinia fuckeliana (strain T4)</name>
    <name type="common">Noble rot fungus</name>
    <name type="synonym">Botrytis cinerea</name>
    <dbReference type="NCBI Taxonomy" id="999810"/>
    <lineage>
        <taxon>Eukaryota</taxon>
        <taxon>Fungi</taxon>
        <taxon>Dikarya</taxon>
        <taxon>Ascomycota</taxon>
        <taxon>Pezizomycotina</taxon>
        <taxon>Leotiomycetes</taxon>
        <taxon>Helotiales</taxon>
        <taxon>Sclerotiniaceae</taxon>
        <taxon>Botrytis</taxon>
    </lineage>
</organism>
<evidence type="ECO:0008006" key="3">
    <source>
        <dbReference type="Google" id="ProtNLM"/>
    </source>
</evidence>
<dbReference type="EMBL" id="FQ790355">
    <property type="protein sequence ID" value="CCD55595.1"/>
    <property type="molecule type" value="Genomic_DNA"/>
</dbReference>